<dbReference type="InterPro" id="IPR036397">
    <property type="entry name" value="RNaseH_sf"/>
</dbReference>
<reference evidence="1 2" key="1">
    <citation type="submission" date="2024-11" db="EMBL/GenBank/DDBJ databases">
        <authorList>
            <person name="Heng Y.C."/>
            <person name="Lim A.C.H."/>
            <person name="Lee J.K.Y."/>
            <person name="Kittelmann S."/>
        </authorList>
    </citation>
    <scope>NUCLEOTIDE SEQUENCE [LARGE SCALE GENOMIC DNA]</scope>
    <source>
        <strain evidence="1 2">WILCCON 0114</strain>
    </source>
</reference>
<proteinExistence type="predicted"/>
<dbReference type="EMBL" id="JBJIAA010000023">
    <property type="protein sequence ID" value="MFL0252955.1"/>
    <property type="molecule type" value="Genomic_DNA"/>
</dbReference>
<gene>
    <name evidence="1" type="ORF">ACJDT4_21335</name>
</gene>
<comment type="caution">
    <text evidence="1">The sequence shown here is derived from an EMBL/GenBank/DDBJ whole genome shotgun (WGS) entry which is preliminary data.</text>
</comment>
<accession>A0ABW8TKF4</accession>
<name>A0ABW8TKF4_9CLOT</name>
<protein>
    <recommendedName>
        <fullName evidence="3">Exonuclease</fullName>
    </recommendedName>
</protein>
<evidence type="ECO:0008006" key="3">
    <source>
        <dbReference type="Google" id="ProtNLM"/>
    </source>
</evidence>
<dbReference type="SUPFAM" id="SSF53098">
    <property type="entry name" value="Ribonuclease H-like"/>
    <property type="match status" value="1"/>
</dbReference>
<evidence type="ECO:0000313" key="1">
    <source>
        <dbReference type="EMBL" id="MFL0252955.1"/>
    </source>
</evidence>
<dbReference type="InterPro" id="IPR012337">
    <property type="entry name" value="RNaseH-like_sf"/>
</dbReference>
<dbReference type="Proteomes" id="UP001623592">
    <property type="component" value="Unassembled WGS sequence"/>
</dbReference>
<evidence type="ECO:0000313" key="2">
    <source>
        <dbReference type="Proteomes" id="UP001623592"/>
    </source>
</evidence>
<organism evidence="1 2">
    <name type="scientific">Clostridium neuense</name>
    <dbReference type="NCBI Taxonomy" id="1728934"/>
    <lineage>
        <taxon>Bacteria</taxon>
        <taxon>Bacillati</taxon>
        <taxon>Bacillota</taxon>
        <taxon>Clostridia</taxon>
        <taxon>Eubacteriales</taxon>
        <taxon>Clostridiaceae</taxon>
        <taxon>Clostridium</taxon>
    </lineage>
</organism>
<dbReference type="RefSeq" id="WP_406789615.1">
    <property type="nucleotide sequence ID" value="NZ_JBJIAA010000023.1"/>
</dbReference>
<sequence length="187" mass="21496">MNYIIYDLEFNKKCLDSTEAECNNASSLSFEIIQIGALKLNENFQTVSKFNALIKPTVYPSIHPYIENLTKITKENNIRECVNTGKLSEDFHTLSQPEDLYDYVRLEDINKLKDEVNLKRIKIIAADGPADYMRPTLNAMDEETFKLFLKYHLSTCERPELLGASAHTVDILKKSRVDVDLPFVSLR</sequence>
<keyword evidence="2" id="KW-1185">Reference proteome</keyword>
<dbReference type="Gene3D" id="3.30.420.10">
    <property type="entry name" value="Ribonuclease H-like superfamily/Ribonuclease H"/>
    <property type="match status" value="1"/>
</dbReference>